<sequence>MNDQSQILLAMKRKKQFKERKMRREKGVAGAIEKEREEGDSAGNHMA</sequence>
<accession>A0A1R3H2L4</accession>
<dbReference type="EMBL" id="AWUE01020907">
    <property type="protein sequence ID" value="OMO64605.1"/>
    <property type="molecule type" value="Genomic_DNA"/>
</dbReference>
<feature type="region of interest" description="Disordered" evidence="1">
    <location>
        <begin position="14"/>
        <end position="47"/>
    </location>
</feature>
<organism evidence="2 3">
    <name type="scientific">Corchorus olitorius</name>
    <dbReference type="NCBI Taxonomy" id="93759"/>
    <lineage>
        <taxon>Eukaryota</taxon>
        <taxon>Viridiplantae</taxon>
        <taxon>Streptophyta</taxon>
        <taxon>Embryophyta</taxon>
        <taxon>Tracheophyta</taxon>
        <taxon>Spermatophyta</taxon>
        <taxon>Magnoliopsida</taxon>
        <taxon>eudicotyledons</taxon>
        <taxon>Gunneridae</taxon>
        <taxon>Pentapetalae</taxon>
        <taxon>rosids</taxon>
        <taxon>malvids</taxon>
        <taxon>Malvales</taxon>
        <taxon>Malvaceae</taxon>
        <taxon>Grewioideae</taxon>
        <taxon>Apeibeae</taxon>
        <taxon>Corchorus</taxon>
    </lineage>
</organism>
<evidence type="ECO:0000313" key="3">
    <source>
        <dbReference type="Proteomes" id="UP000187203"/>
    </source>
</evidence>
<feature type="compositionally biased region" description="Basic residues" evidence="1">
    <location>
        <begin position="14"/>
        <end position="24"/>
    </location>
</feature>
<proteinExistence type="predicted"/>
<dbReference type="Proteomes" id="UP000187203">
    <property type="component" value="Unassembled WGS sequence"/>
</dbReference>
<protein>
    <submittedName>
        <fullName evidence="2">Uncharacterized protein</fullName>
    </submittedName>
</protein>
<keyword evidence="3" id="KW-1185">Reference proteome</keyword>
<gene>
    <name evidence="2" type="ORF">COLO4_31991</name>
</gene>
<comment type="caution">
    <text evidence="2">The sequence shown here is derived from an EMBL/GenBank/DDBJ whole genome shotgun (WGS) entry which is preliminary data.</text>
</comment>
<evidence type="ECO:0000256" key="1">
    <source>
        <dbReference type="SAM" id="MobiDB-lite"/>
    </source>
</evidence>
<reference evidence="3" key="1">
    <citation type="submission" date="2013-09" db="EMBL/GenBank/DDBJ databases">
        <title>Corchorus olitorius genome sequencing.</title>
        <authorList>
            <person name="Alam M."/>
            <person name="Haque M.S."/>
            <person name="Islam M.S."/>
            <person name="Emdad E.M."/>
            <person name="Islam M.M."/>
            <person name="Ahmed B."/>
            <person name="Halim A."/>
            <person name="Hossen Q.M.M."/>
            <person name="Hossain M.Z."/>
            <person name="Ahmed R."/>
            <person name="Khan M.M."/>
            <person name="Islam R."/>
            <person name="Rashid M.M."/>
            <person name="Khan S.A."/>
            <person name="Rahman M.S."/>
            <person name="Alam M."/>
            <person name="Yahiya A.S."/>
            <person name="Khan M.S."/>
            <person name="Azam M.S."/>
            <person name="Haque T."/>
            <person name="Lashkar M.Z.H."/>
            <person name="Akhand A.I."/>
            <person name="Morshed G."/>
            <person name="Roy S."/>
            <person name="Uddin K.S."/>
            <person name="Rabeya T."/>
            <person name="Hossain A.S."/>
            <person name="Chowdhury A."/>
            <person name="Snigdha A.R."/>
            <person name="Mortoza M.S."/>
            <person name="Matin S.A."/>
            <person name="Hoque S.M.E."/>
            <person name="Islam M.K."/>
            <person name="Roy D.K."/>
            <person name="Haider R."/>
            <person name="Moosa M.M."/>
            <person name="Elias S.M."/>
            <person name="Hasan A.M."/>
            <person name="Jahan S."/>
            <person name="Shafiuddin M."/>
            <person name="Mahmood N."/>
            <person name="Shommy N.S."/>
        </authorList>
    </citation>
    <scope>NUCLEOTIDE SEQUENCE [LARGE SCALE GENOMIC DNA]</scope>
    <source>
        <strain evidence="3">cv. O-4</strain>
    </source>
</reference>
<evidence type="ECO:0000313" key="2">
    <source>
        <dbReference type="EMBL" id="OMO64605.1"/>
    </source>
</evidence>
<name>A0A1R3H2L4_9ROSI</name>
<dbReference type="AlphaFoldDB" id="A0A1R3H2L4"/>